<dbReference type="OrthoDB" id="3058940at2759"/>
<sequence length="201" mass="22679">MGPLCNCRLYSYLTRYMDLQLSQRTSSSATLLSDENNASETKTVVSEQEYAIESGHQEFRQICNYASVLHPAKRFIFPNTTATTSFPMIHVLEIDDIMAPQNTNESAVAIIQGLNVGYFESWTLASEHVRVTGAVYSLHSTLREARICYMQALVGGEVCFIHDNGLSESAVMADIPLGQSMRSWWHWCWRDNHLPIPSIEP</sequence>
<evidence type="ECO:0000313" key="2">
    <source>
        <dbReference type="Proteomes" id="UP000799118"/>
    </source>
</evidence>
<reference evidence="1" key="1">
    <citation type="journal article" date="2019" name="Environ. Microbiol.">
        <title>Fungal ecological strategies reflected in gene transcription - a case study of two litter decomposers.</title>
        <authorList>
            <person name="Barbi F."/>
            <person name="Kohler A."/>
            <person name="Barry K."/>
            <person name="Baskaran P."/>
            <person name="Daum C."/>
            <person name="Fauchery L."/>
            <person name="Ihrmark K."/>
            <person name="Kuo A."/>
            <person name="LaButti K."/>
            <person name="Lipzen A."/>
            <person name="Morin E."/>
            <person name="Grigoriev I.V."/>
            <person name="Henrissat B."/>
            <person name="Lindahl B."/>
            <person name="Martin F."/>
        </authorList>
    </citation>
    <scope>NUCLEOTIDE SEQUENCE</scope>
    <source>
        <strain evidence="1">JB14</strain>
    </source>
</reference>
<protein>
    <submittedName>
        <fullName evidence="1">Uncharacterized protein</fullName>
    </submittedName>
</protein>
<name>A0A6A4HF45_9AGAR</name>
<dbReference type="EMBL" id="ML769512">
    <property type="protein sequence ID" value="KAE9396486.1"/>
    <property type="molecule type" value="Genomic_DNA"/>
</dbReference>
<dbReference type="AlphaFoldDB" id="A0A6A4HF45"/>
<dbReference type="Proteomes" id="UP000799118">
    <property type="component" value="Unassembled WGS sequence"/>
</dbReference>
<accession>A0A6A4HF45</accession>
<gene>
    <name evidence="1" type="ORF">BT96DRAFT_996631</name>
</gene>
<organism evidence="1 2">
    <name type="scientific">Gymnopus androsaceus JB14</name>
    <dbReference type="NCBI Taxonomy" id="1447944"/>
    <lineage>
        <taxon>Eukaryota</taxon>
        <taxon>Fungi</taxon>
        <taxon>Dikarya</taxon>
        <taxon>Basidiomycota</taxon>
        <taxon>Agaricomycotina</taxon>
        <taxon>Agaricomycetes</taxon>
        <taxon>Agaricomycetidae</taxon>
        <taxon>Agaricales</taxon>
        <taxon>Marasmiineae</taxon>
        <taxon>Omphalotaceae</taxon>
        <taxon>Gymnopus</taxon>
    </lineage>
</organism>
<evidence type="ECO:0000313" key="1">
    <source>
        <dbReference type="EMBL" id="KAE9396486.1"/>
    </source>
</evidence>
<proteinExistence type="predicted"/>
<keyword evidence="2" id="KW-1185">Reference proteome</keyword>